<dbReference type="HOGENOM" id="CLU_2154955_0_0_9"/>
<evidence type="ECO:0000256" key="1">
    <source>
        <dbReference type="SAM" id="Phobius"/>
    </source>
</evidence>
<dbReference type="SUPFAM" id="SSF69360">
    <property type="entry name" value="Cell wall binding repeat"/>
    <property type="match status" value="1"/>
</dbReference>
<gene>
    <name evidence="2" type="ORF">HMPREF9333_01242</name>
</gene>
<evidence type="ECO:0000313" key="2">
    <source>
        <dbReference type="EMBL" id="EHI55527.1"/>
    </source>
</evidence>
<dbReference type="Proteomes" id="UP000003011">
    <property type="component" value="Unassembled WGS sequence"/>
</dbReference>
<sequence length="111" mass="13252">MKGIKIAIMSVIFSVIFIANAYAGMWRYEVNTDRWWYSYDDGTWAANEWVWIDDNYDGIAECYCFNREGYLLMGGWTPDAYYVNDYGAWTVGGIVQTKAMWHDYYDYDWYN</sequence>
<feature type="transmembrane region" description="Helical" evidence="1">
    <location>
        <begin position="6"/>
        <end position="25"/>
    </location>
</feature>
<dbReference type="OrthoDB" id="1864143at2"/>
<organism evidence="2 3">
    <name type="scientific">Johnsonella ignava ATCC 51276</name>
    <dbReference type="NCBI Taxonomy" id="679200"/>
    <lineage>
        <taxon>Bacteria</taxon>
        <taxon>Bacillati</taxon>
        <taxon>Bacillota</taxon>
        <taxon>Clostridia</taxon>
        <taxon>Lachnospirales</taxon>
        <taxon>Lachnospiraceae</taxon>
        <taxon>Johnsonella</taxon>
    </lineage>
</organism>
<evidence type="ECO:0000313" key="3">
    <source>
        <dbReference type="Proteomes" id="UP000003011"/>
    </source>
</evidence>
<keyword evidence="1" id="KW-0472">Membrane</keyword>
<dbReference type="STRING" id="679200.HMPREF9333_01242"/>
<dbReference type="AlphaFoldDB" id="G5GI52"/>
<proteinExistence type="predicted"/>
<keyword evidence="1" id="KW-1133">Transmembrane helix</keyword>
<comment type="caution">
    <text evidence="2">The sequence shown here is derived from an EMBL/GenBank/DDBJ whole genome shotgun (WGS) entry which is preliminary data.</text>
</comment>
<keyword evidence="1" id="KW-0812">Transmembrane</keyword>
<dbReference type="EMBL" id="ACZL01000021">
    <property type="protein sequence ID" value="EHI55527.1"/>
    <property type="molecule type" value="Genomic_DNA"/>
</dbReference>
<accession>G5GI52</accession>
<name>G5GI52_9FIRM</name>
<protein>
    <submittedName>
        <fullName evidence="2">Uncharacterized protein</fullName>
    </submittedName>
</protein>
<reference evidence="2 3" key="1">
    <citation type="submission" date="2011-08" db="EMBL/GenBank/DDBJ databases">
        <title>The Genome Sequence of Johnsonella ignava ATCC 51276.</title>
        <authorList>
            <consortium name="The Broad Institute Genome Sequencing Platform"/>
            <person name="Earl A."/>
            <person name="Ward D."/>
            <person name="Feldgarden M."/>
            <person name="Gevers D."/>
            <person name="Izard J."/>
            <person name="Blanton J.M."/>
            <person name="Baranova O.V."/>
            <person name="Dewhirst F.E."/>
            <person name="Young S.K."/>
            <person name="Zeng Q."/>
            <person name="Gargeya S."/>
            <person name="Fitzgerald M."/>
            <person name="Haas B."/>
            <person name="Abouelleil A."/>
            <person name="Alvarado L."/>
            <person name="Arachchi H.M."/>
            <person name="Berlin A."/>
            <person name="Brown A."/>
            <person name="Chapman S.B."/>
            <person name="Chen Z."/>
            <person name="Dunbar C."/>
            <person name="Freedman E."/>
            <person name="Gearin G."/>
            <person name="Gellesch M."/>
            <person name="Goldberg J."/>
            <person name="Griggs A."/>
            <person name="Gujja S."/>
            <person name="Heiman D."/>
            <person name="Howarth C."/>
            <person name="Larson L."/>
            <person name="Lui A."/>
            <person name="MacDonald P.J.P."/>
            <person name="Montmayeur A."/>
            <person name="Murphy C."/>
            <person name="Neiman D."/>
            <person name="Pearson M."/>
            <person name="Priest M."/>
            <person name="Roberts A."/>
            <person name="Saif S."/>
            <person name="Shea T."/>
            <person name="Shenoy N."/>
            <person name="Sisk P."/>
            <person name="Stolte C."/>
            <person name="Sykes S."/>
            <person name="Wortman J."/>
            <person name="Nusbaum C."/>
            <person name="Birren B."/>
        </authorList>
    </citation>
    <scope>NUCLEOTIDE SEQUENCE [LARGE SCALE GENOMIC DNA]</scope>
    <source>
        <strain evidence="2 3">ATCC 51276</strain>
    </source>
</reference>
<dbReference type="RefSeq" id="WP_005540736.1">
    <property type="nucleotide sequence ID" value="NZ_JH378832.1"/>
</dbReference>
<keyword evidence="3" id="KW-1185">Reference proteome</keyword>